<evidence type="ECO:0000313" key="3">
    <source>
        <dbReference type="Proteomes" id="UP000092154"/>
    </source>
</evidence>
<reference evidence="2 3" key="1">
    <citation type="submission" date="2016-06" db="EMBL/GenBank/DDBJ databases">
        <title>Comparative genomics of the ectomycorrhizal sister species Rhizopogon vinicolor and Rhizopogon vesiculosus (Basidiomycota: Boletales) reveals a divergence of the mating type B locus.</title>
        <authorList>
            <consortium name="DOE Joint Genome Institute"/>
            <person name="Mujic A.B."/>
            <person name="Kuo A."/>
            <person name="Tritt A."/>
            <person name="Lipzen A."/>
            <person name="Chen C."/>
            <person name="Johnson J."/>
            <person name="Sharma A."/>
            <person name="Barry K."/>
            <person name="Grigoriev I.V."/>
            <person name="Spatafora J.W."/>
        </authorList>
    </citation>
    <scope>NUCLEOTIDE SEQUENCE [LARGE SCALE GENOMIC DNA]</scope>
    <source>
        <strain evidence="2 3">AM-OR11-026</strain>
    </source>
</reference>
<name>A0A1B7MDT7_9AGAM</name>
<dbReference type="EMBL" id="KV449969">
    <property type="protein sequence ID" value="OAX30756.1"/>
    <property type="molecule type" value="Genomic_DNA"/>
</dbReference>
<organism evidence="2 3">
    <name type="scientific">Rhizopogon vinicolor AM-OR11-026</name>
    <dbReference type="NCBI Taxonomy" id="1314800"/>
    <lineage>
        <taxon>Eukaryota</taxon>
        <taxon>Fungi</taxon>
        <taxon>Dikarya</taxon>
        <taxon>Basidiomycota</taxon>
        <taxon>Agaricomycotina</taxon>
        <taxon>Agaricomycetes</taxon>
        <taxon>Agaricomycetidae</taxon>
        <taxon>Boletales</taxon>
        <taxon>Suillineae</taxon>
        <taxon>Rhizopogonaceae</taxon>
        <taxon>Rhizopogon</taxon>
    </lineage>
</organism>
<sequence>VELYDSGSTRHISPYRERFATLSEIPPRTFAAANKQLFDATAVGDMVIEIPNG</sequence>
<feature type="non-terminal residue" evidence="2">
    <location>
        <position position="1"/>
    </location>
</feature>
<dbReference type="Proteomes" id="UP000092154">
    <property type="component" value="Unassembled WGS sequence"/>
</dbReference>
<gene>
    <name evidence="2" type="ORF">K503DRAFT_652234</name>
</gene>
<dbReference type="Pfam" id="PF22936">
    <property type="entry name" value="Pol_BBD"/>
    <property type="match status" value="1"/>
</dbReference>
<dbReference type="InterPro" id="IPR054722">
    <property type="entry name" value="PolX-like_BBD"/>
</dbReference>
<dbReference type="OrthoDB" id="3251181at2759"/>
<protein>
    <recommendedName>
        <fullName evidence="1">Retrovirus-related Pol polyprotein from transposon TNT 1-94-like beta-barrel domain-containing protein</fullName>
    </recommendedName>
</protein>
<dbReference type="InParanoid" id="A0A1B7MDT7"/>
<accession>A0A1B7MDT7</accession>
<keyword evidence="3" id="KW-1185">Reference proteome</keyword>
<proteinExistence type="predicted"/>
<evidence type="ECO:0000259" key="1">
    <source>
        <dbReference type="Pfam" id="PF22936"/>
    </source>
</evidence>
<feature type="domain" description="Retrovirus-related Pol polyprotein from transposon TNT 1-94-like beta-barrel" evidence="1">
    <location>
        <begin position="4"/>
        <end position="53"/>
    </location>
</feature>
<dbReference type="AlphaFoldDB" id="A0A1B7MDT7"/>
<evidence type="ECO:0000313" key="2">
    <source>
        <dbReference type="EMBL" id="OAX30756.1"/>
    </source>
</evidence>
<feature type="non-terminal residue" evidence="2">
    <location>
        <position position="53"/>
    </location>
</feature>